<dbReference type="STRING" id="550447.SAMN05428946_0851"/>
<proteinExistence type="predicted"/>
<dbReference type="RefSeq" id="WP_076757090.1">
    <property type="nucleotide sequence ID" value="NZ_FTPL01000001.1"/>
</dbReference>
<reference evidence="2" key="1">
    <citation type="submission" date="2017-01" db="EMBL/GenBank/DDBJ databases">
        <authorList>
            <person name="Varghese N."/>
            <person name="Submissions S."/>
        </authorList>
    </citation>
    <scope>NUCLEOTIDE SEQUENCE [LARGE SCALE GENOMIC DNA]</scope>
    <source>
        <strain evidence="2">MNA4</strain>
    </source>
</reference>
<dbReference type="Proteomes" id="UP000187550">
    <property type="component" value="Unassembled WGS sequence"/>
</dbReference>
<sequence>MNLISERELDDVVAWKLGVLYAGWSDDWEFIVRLESDSPVQLEDDDALRYAWIIAKRRRCKVLRSIGPVESGTGEMLYERTFRFARWE</sequence>
<gene>
    <name evidence="1" type="ORF">SAMN05428946_0851</name>
</gene>
<dbReference type="EMBL" id="FTPL01000001">
    <property type="protein sequence ID" value="SIT72357.1"/>
    <property type="molecule type" value="Genomic_DNA"/>
</dbReference>
<dbReference type="AlphaFoldDB" id="A0A1U7PKN0"/>
<name>A0A1U7PKN0_9BACI</name>
<organism evidence="1 2">
    <name type="scientific">Edaphobacillus lindanitolerans</name>
    <dbReference type="NCBI Taxonomy" id="550447"/>
    <lineage>
        <taxon>Bacteria</taxon>
        <taxon>Bacillati</taxon>
        <taxon>Bacillota</taxon>
        <taxon>Bacilli</taxon>
        <taxon>Bacillales</taxon>
        <taxon>Bacillaceae</taxon>
        <taxon>Edaphobacillus</taxon>
    </lineage>
</organism>
<protein>
    <submittedName>
        <fullName evidence="1">Uncharacterized protein</fullName>
    </submittedName>
</protein>
<evidence type="ECO:0000313" key="2">
    <source>
        <dbReference type="Proteomes" id="UP000187550"/>
    </source>
</evidence>
<evidence type="ECO:0000313" key="1">
    <source>
        <dbReference type="EMBL" id="SIT72357.1"/>
    </source>
</evidence>
<accession>A0A1U7PKN0</accession>
<keyword evidence="2" id="KW-1185">Reference proteome</keyword>